<dbReference type="InterPro" id="IPR008254">
    <property type="entry name" value="Flavodoxin/NO_synth"/>
</dbReference>
<sequence>MKTLIIYGSNHGCAKKCAELLEENLKGEVDIVDIRKDITLDLNNYDKVVIGGSIYMGKIQKEIEEVCESYCDNLKEKKLGLFICCMNEENVEKQIKDNFPEKLILSAKVQGYFGGAFNFKDMNFFERFIIRKVFKSLANTNDKFKGIDMKKFVDMIERENIENFAKAMNEI</sequence>
<dbReference type="Gene3D" id="3.40.50.360">
    <property type="match status" value="1"/>
</dbReference>
<dbReference type="EC" id="1.3.5.3" evidence="2"/>
<evidence type="ECO:0000313" key="3">
    <source>
        <dbReference type="Proteomes" id="UP000095594"/>
    </source>
</evidence>
<organism evidence="2 3">
    <name type="scientific">Clostridium disporicum</name>
    <dbReference type="NCBI Taxonomy" id="84024"/>
    <lineage>
        <taxon>Bacteria</taxon>
        <taxon>Bacillati</taxon>
        <taxon>Bacillota</taxon>
        <taxon>Clostridia</taxon>
        <taxon>Eubacteriales</taxon>
        <taxon>Clostridiaceae</taxon>
        <taxon>Clostridium</taxon>
    </lineage>
</organism>
<dbReference type="SUPFAM" id="SSF52218">
    <property type="entry name" value="Flavoproteins"/>
    <property type="match status" value="1"/>
</dbReference>
<feature type="domain" description="Flavodoxin-like" evidence="1">
    <location>
        <begin position="3"/>
        <end position="171"/>
    </location>
</feature>
<keyword evidence="2" id="KW-0560">Oxidoreductase</keyword>
<reference evidence="2 3" key="1">
    <citation type="submission" date="2015-09" db="EMBL/GenBank/DDBJ databases">
        <authorList>
            <consortium name="Pathogen Informatics"/>
        </authorList>
    </citation>
    <scope>NUCLEOTIDE SEQUENCE [LARGE SCALE GENOMIC DNA]</scope>
    <source>
        <strain evidence="2 3">2789STDY5834856</strain>
    </source>
</reference>
<dbReference type="OrthoDB" id="2146857at2"/>
<dbReference type="PANTHER" id="PTHR38030:SF2">
    <property type="entry name" value="PROTOPORPHYRINOGEN IX DEHYDROGENASE [QUINONE]"/>
    <property type="match status" value="1"/>
</dbReference>
<proteinExistence type="predicted"/>
<gene>
    <name evidence="2" type="primary">hemG</name>
    <name evidence="2" type="ORF">ERS852471_01197</name>
</gene>
<dbReference type="GO" id="GO:0006783">
    <property type="term" value="P:heme biosynthetic process"/>
    <property type="evidence" value="ECO:0007669"/>
    <property type="project" value="TreeGrafter"/>
</dbReference>
<evidence type="ECO:0000313" key="2">
    <source>
        <dbReference type="EMBL" id="CUO23470.1"/>
    </source>
</evidence>
<dbReference type="Proteomes" id="UP000095594">
    <property type="component" value="Unassembled WGS sequence"/>
</dbReference>
<protein>
    <submittedName>
        <fullName evidence="2">Flavodoxin</fullName>
        <ecNumber evidence="2">1.3.5.3</ecNumber>
    </submittedName>
</protein>
<dbReference type="InterPro" id="IPR052200">
    <property type="entry name" value="Protoporphyrinogen_IX_DH"/>
</dbReference>
<dbReference type="EMBL" id="CYZX01000006">
    <property type="protein sequence ID" value="CUO23470.1"/>
    <property type="molecule type" value="Genomic_DNA"/>
</dbReference>
<dbReference type="PANTHER" id="PTHR38030">
    <property type="entry name" value="PROTOPORPHYRINOGEN IX DEHYDROGENASE [MENAQUINONE]"/>
    <property type="match status" value="1"/>
</dbReference>
<evidence type="ECO:0000259" key="1">
    <source>
        <dbReference type="PROSITE" id="PS50902"/>
    </source>
</evidence>
<dbReference type="GO" id="GO:0070819">
    <property type="term" value="F:menaquinone-dependent protoporphyrinogen oxidase activity"/>
    <property type="evidence" value="ECO:0007669"/>
    <property type="project" value="TreeGrafter"/>
</dbReference>
<accession>A0A174DHU3</accession>
<dbReference type="InterPro" id="IPR026816">
    <property type="entry name" value="Flavodoxin_dom"/>
</dbReference>
<name>A0A174DHU3_9CLOT</name>
<dbReference type="GO" id="GO:0010181">
    <property type="term" value="F:FMN binding"/>
    <property type="evidence" value="ECO:0007669"/>
    <property type="project" value="InterPro"/>
</dbReference>
<dbReference type="Pfam" id="PF12724">
    <property type="entry name" value="Flavodoxin_5"/>
    <property type="match status" value="1"/>
</dbReference>
<dbReference type="AlphaFoldDB" id="A0A174DHU3"/>
<dbReference type="RefSeq" id="WP_055264708.1">
    <property type="nucleotide sequence ID" value="NZ_CABIXQ010000006.1"/>
</dbReference>
<dbReference type="PROSITE" id="PS50902">
    <property type="entry name" value="FLAVODOXIN_LIKE"/>
    <property type="match status" value="1"/>
</dbReference>
<dbReference type="InterPro" id="IPR029039">
    <property type="entry name" value="Flavoprotein-like_sf"/>
</dbReference>
<dbReference type="GO" id="GO:0016651">
    <property type="term" value="F:oxidoreductase activity, acting on NAD(P)H"/>
    <property type="evidence" value="ECO:0007669"/>
    <property type="project" value="UniProtKB-ARBA"/>
</dbReference>